<dbReference type="AlphaFoldDB" id="A0A0A0MTA0"/>
<dbReference type="MassIVE" id="A0A0A0MTA0"/>
<keyword evidence="2" id="KW-1185">Reference proteome</keyword>
<evidence type="ECO:0007829" key="4">
    <source>
        <dbReference type="ProteomicsDB" id="A0A0A0MTA0"/>
    </source>
</evidence>
<keyword evidence="3 4" id="KW-1267">Proteomics identification</keyword>
<organism evidence="1 2">
    <name type="scientific">Homo sapiens</name>
    <name type="common">Human</name>
    <dbReference type="NCBI Taxonomy" id="9606"/>
    <lineage>
        <taxon>Eukaryota</taxon>
        <taxon>Metazoa</taxon>
        <taxon>Chordata</taxon>
        <taxon>Craniata</taxon>
        <taxon>Vertebrata</taxon>
        <taxon>Euteleostomi</taxon>
        <taxon>Mammalia</taxon>
        <taxon>Eutheria</taxon>
        <taxon>Euarchontoglires</taxon>
        <taxon>Primates</taxon>
        <taxon>Haplorrhini</taxon>
        <taxon>Catarrhini</taxon>
        <taxon>Hominidae</taxon>
        <taxon>Homo</taxon>
    </lineage>
</organism>
<proteinExistence type="evidence at protein level"/>
<dbReference type="SUPFAM" id="SSF52540">
    <property type="entry name" value="P-loop containing nucleoside triphosphate hydrolases"/>
    <property type="match status" value="1"/>
</dbReference>
<dbReference type="Antibodypedia" id="79897">
    <property type="antibodies" value="210 antibodies from 30 providers"/>
</dbReference>
<dbReference type="Bgee" id="ENSG00000168256">
    <property type="expression patterns" value="Expressed in cortical plate and 206 other cell types or tissues"/>
</dbReference>
<protein>
    <submittedName>
        <fullName evidence="1">NFKB inhibitor interacting Ras like 2</fullName>
    </submittedName>
</protein>
<reference evidence="5" key="4">
    <citation type="journal article" date="2011" name="BMC Syst. Biol.">
        <title>Initial characterization of the human central proteome.</title>
        <authorList>
            <person name="Burkard T.R."/>
            <person name="Planyavsky M."/>
            <person name="Kaupe I."/>
            <person name="Breitwieser F.P."/>
            <person name="Burckstummer T."/>
            <person name="Bennett K.L."/>
            <person name="Superti-Furga G."/>
            <person name="Colinge J."/>
        </authorList>
    </citation>
    <scope>IDENTIFICATION BY MASS SPECTROMETRY [LARGE SCALE ANALYSIS]</scope>
</reference>
<dbReference type="Proteomes" id="UP000005640">
    <property type="component" value="Chromosome 17"/>
</dbReference>
<dbReference type="Ensembl" id="ENST00000462043.6">
    <property type="protein sequence ID" value="ENSP00000419929.2"/>
    <property type="gene ID" value="ENSG00000168256.19"/>
</dbReference>
<reference evidence="1 2" key="1">
    <citation type="journal article" date="2001" name="Nature">
        <title>Initial sequencing and analysis of the human genome.</title>
        <authorList>
            <consortium name="International Human Genome Sequencing Consortium"/>
            <person name="Lander E.S."/>
            <person name="Linton L.M."/>
            <person name="Birren B."/>
            <person name="Nusbaum C."/>
            <person name="Zody M.C."/>
            <person name="Baldwin J."/>
            <person name="Devon K."/>
            <person name="Dewar K."/>
            <person name="Doyle M."/>
            <person name="FitzHugh W."/>
            <person name="Funke R."/>
            <person name="Gage D."/>
            <person name="Harris K."/>
            <person name="Heaford A."/>
            <person name="Howland J."/>
            <person name="Kann L."/>
            <person name="Lehoczky J."/>
            <person name="LeVine R."/>
            <person name="McEwan P."/>
            <person name="McKernan K."/>
            <person name="Meldrim J."/>
            <person name="Mesirov J.P."/>
            <person name="Miranda C."/>
            <person name="Morris W."/>
            <person name="Naylor J."/>
            <person name="Raymond C."/>
            <person name="Rosetti M."/>
            <person name="Santos R."/>
            <person name="Sheridan A."/>
            <person name="Sougnez C."/>
            <person name="Stange-Thomann N."/>
            <person name="Stojanovic N."/>
            <person name="Subramanian A."/>
            <person name="Wyman D."/>
            <person name="Rogers J."/>
            <person name="Sulston J."/>
            <person name="Ainscough R."/>
            <person name="Beck S."/>
            <person name="Bentley D."/>
            <person name="Burton J."/>
            <person name="Clee C."/>
            <person name="Carter N."/>
            <person name="Coulson A."/>
            <person name="Deadman R."/>
            <person name="Deloukas P."/>
            <person name="Dunham A."/>
            <person name="Dunham I."/>
            <person name="Durbin R."/>
            <person name="French L."/>
            <person name="Grafham D."/>
            <person name="Gregory S."/>
            <person name="Hubbard T."/>
            <person name="Humphray S."/>
            <person name="Hunt A."/>
            <person name="Jones M."/>
            <person name="Lloyd C."/>
            <person name="McMurray A."/>
            <person name="Matthews L."/>
            <person name="Mercer S."/>
            <person name="Milne S."/>
            <person name="Mullikin J.C."/>
            <person name="Mungall A."/>
            <person name="Plumb R."/>
            <person name="Ross M."/>
            <person name="Shownkeen R."/>
            <person name="Sims S."/>
            <person name="Waterston R.H."/>
            <person name="Wilson R.K."/>
            <person name="Hillier L.W."/>
            <person name="McPherson J.D."/>
            <person name="Marra M.A."/>
            <person name="Mardis E.R."/>
            <person name="Fulton L.A."/>
            <person name="Chinwalla A.T."/>
            <person name="Pepin K.H."/>
            <person name="Gish W.R."/>
            <person name="Chissoe S.L."/>
            <person name="Wendl M.C."/>
            <person name="Delehaunty K.D."/>
            <person name="Miner T.L."/>
            <person name="Delehaunty A."/>
            <person name="Kramer J.B."/>
            <person name="Cook L.L."/>
            <person name="Fulton R.S."/>
            <person name="Johnson D.L."/>
            <person name="Minx P.J."/>
            <person name="Clifton S.W."/>
            <person name="Hawkins T."/>
            <person name="Branscomb E."/>
            <person name="Predki P."/>
            <person name="Richardson P."/>
            <person name="Wenning S."/>
            <person name="Slezak T."/>
            <person name="Doggett N."/>
            <person name="Cheng J.F."/>
            <person name="Olsen A."/>
            <person name="Lucas S."/>
            <person name="Elkin C."/>
            <person name="Uberbacher E."/>
            <person name="Frazier M."/>
            <person name="Gibbs R.A."/>
            <person name="Muzny D.M."/>
            <person name="Scherer S.E."/>
            <person name="Bouck J.B."/>
            <person name="Sodergren E.J."/>
            <person name="Worley K.C."/>
            <person name="Rives C.M."/>
            <person name="Gorrell J.H."/>
            <person name="Metzker M.L."/>
            <person name="Naylor S.L."/>
            <person name="Kucherlapati R.S."/>
            <person name="Nelson D.L."/>
            <person name="Weinstock G.M."/>
            <person name="Sakaki Y."/>
            <person name="Fujiyama A."/>
            <person name="Hattori M."/>
            <person name="Yada T."/>
            <person name="Toyoda A."/>
            <person name="Itoh T."/>
            <person name="Kawagoe C."/>
            <person name="Watanabe H."/>
            <person name="Totoki Y."/>
            <person name="Taylor T."/>
            <person name="Weissenbach J."/>
            <person name="Heilig R."/>
            <person name="Saurin W."/>
            <person name="Artiguenave F."/>
            <person name="Brottier P."/>
            <person name="Bruls T."/>
            <person name="Pelletier E."/>
            <person name="Robert C."/>
            <person name="Wincker P."/>
            <person name="Smith D.R."/>
            <person name="Doucette-Stamm L."/>
            <person name="Rubenfield M."/>
            <person name="Weinstock K."/>
            <person name="Lee H.M."/>
            <person name="Dubois J."/>
            <person name="Rosenthal A."/>
            <person name="Platzer M."/>
            <person name="Nyakatura G."/>
            <person name="Taudien S."/>
            <person name="Rump A."/>
            <person name="Yang H."/>
            <person name="Yu J."/>
            <person name="Wang J."/>
            <person name="Huang G."/>
            <person name="Gu J."/>
            <person name="Hood L."/>
            <person name="Rowen L."/>
            <person name="Madan A."/>
            <person name="Qin S."/>
            <person name="Davis R.W."/>
            <person name="Federspiel N.A."/>
            <person name="Abola A.P."/>
            <person name="Proctor M.J."/>
            <person name="Myers R.M."/>
            <person name="Schmutz J."/>
            <person name="Dickson M."/>
            <person name="Grimwood J."/>
            <person name="Cox D.R."/>
            <person name="Olson M.V."/>
            <person name="Kaul R."/>
            <person name="Raymond C."/>
            <person name="Shimizu N."/>
            <person name="Kawasaki K."/>
            <person name="Minoshima S."/>
            <person name="Evans G.A."/>
            <person name="Athanasiou M."/>
            <person name="Schultz R."/>
            <person name="Roe B.A."/>
            <person name="Chen F."/>
            <person name="Pan H."/>
            <person name="Ramser J."/>
            <person name="Lehrach H."/>
            <person name="Reinhardt R."/>
            <person name="McCombie W.R."/>
            <person name="de la Bastide M."/>
            <person name="Dedhia N."/>
            <person name="Blocker H."/>
            <person name="Hornischer K."/>
            <person name="Nordsiek G."/>
            <person name="Agarwala R."/>
            <person name="Aravind L."/>
            <person name="Bailey J.A."/>
            <person name="Bateman A."/>
            <person name="Batzoglou S."/>
            <person name="Birney E."/>
            <person name="Bork P."/>
            <person name="Brown D.G."/>
            <person name="Burge C.B."/>
            <person name="Cerutti L."/>
            <person name="Chen H.C."/>
            <person name="Church D."/>
            <person name="Clamp M."/>
            <person name="Copley R.R."/>
            <person name="Doerks T."/>
            <person name="Eddy S.R."/>
            <person name="Eichler E.E."/>
            <person name="Furey T.S."/>
            <person name="Galagan J."/>
            <person name="Gilbert J.G."/>
            <person name="Harmon C."/>
            <person name="Hayashizaki Y."/>
            <person name="Haussler D."/>
            <person name="Hermjakob H."/>
            <person name="Hokamp K."/>
            <person name="Jang W."/>
            <person name="Johnson L.S."/>
            <person name="Jones T.A."/>
            <person name="Kasif S."/>
            <person name="Kaspryzk A."/>
            <person name="Kennedy S."/>
            <person name="Kent W.J."/>
            <person name="Kitts P."/>
            <person name="Koonin E.V."/>
            <person name="Korf I."/>
            <person name="Kulp D."/>
            <person name="Lancet D."/>
            <person name="Lowe T.M."/>
            <person name="McLysaght A."/>
            <person name="Mikkelsen T."/>
            <person name="Moran J.V."/>
            <person name="Mulder N."/>
            <person name="Pollara V.J."/>
            <person name="Ponting C.P."/>
            <person name="Schuler G."/>
            <person name="Schultz J."/>
            <person name="Slater G."/>
            <person name="Smit A.F."/>
            <person name="Stupka E."/>
            <person name="Szustakowski J."/>
            <person name="Thierry-Mieg D."/>
            <person name="Thierry-Mieg J."/>
            <person name="Wagner L."/>
            <person name="Wallis J."/>
            <person name="Wheeler R."/>
            <person name="Williams A."/>
            <person name="Wolf Y.I."/>
            <person name="Wolfe K.H."/>
            <person name="Yang S.P."/>
            <person name="Yeh R.F."/>
            <person name="Collins F."/>
            <person name="Guyer M.S."/>
            <person name="Peterson J."/>
            <person name="Felsenfeld A."/>
            <person name="Wetterstrand K.A."/>
            <person name="Patrinos A."/>
            <person name="Morgan M.J."/>
            <person name="de Jong P."/>
            <person name="Catanese J.J."/>
            <person name="Osoegawa K."/>
            <person name="Shizuya H."/>
            <person name="Choi S."/>
            <person name="Chen Y.J."/>
        </authorList>
    </citation>
    <scope>NUCLEOTIDE SEQUENCE [LARGE SCALE GENOMIC DNA]</scope>
</reference>
<dbReference type="CDD" id="cd00882">
    <property type="entry name" value="Ras_like_GTPase"/>
    <property type="match status" value="1"/>
</dbReference>
<dbReference type="ChiTaRS" id="NKIRAS2">
    <property type="organism name" value="human"/>
</dbReference>
<dbReference type="EMBL" id="AC105024">
    <property type="status" value="NOT_ANNOTATED_CDS"/>
    <property type="molecule type" value="Genomic_DNA"/>
</dbReference>
<reference evidence="1 2" key="2">
    <citation type="journal article" date="2004" name="Nature">
        <title>Finishing the euchromatic sequence of the human genome.</title>
        <authorList>
            <consortium name="International Human Genome Sequencing Consortium"/>
        </authorList>
    </citation>
    <scope>NUCLEOTIDE SEQUENCE [LARGE SCALE GENOMIC DNA]</scope>
</reference>
<reference evidence="1 2" key="3">
    <citation type="journal article" date="2006" name="Nature">
        <title>DNA sequence of human chromosome 17 and analysis of rearrangement in the human lineage.</title>
        <authorList>
            <person name="Zody M.C."/>
            <person name="Garber M."/>
            <person name="Adams D.J."/>
            <person name="Sharpe T."/>
            <person name="Harrow J."/>
            <person name="Lupski J.R."/>
            <person name="Nicholson C."/>
            <person name="Searle S.M."/>
            <person name="Wilming L."/>
            <person name="Young S.K."/>
            <person name="Abouelleil A."/>
            <person name="Allen N.R."/>
            <person name="Bi W."/>
            <person name="Bloom T."/>
            <person name="Borowsky M.L."/>
            <person name="Bugalter B.E."/>
            <person name="Butler J."/>
            <person name="Chang J.L."/>
            <person name="Chen C.K."/>
            <person name="Cook A."/>
            <person name="Corum B."/>
            <person name="Cuomo C.A."/>
            <person name="de Jong P.J."/>
            <person name="DeCaprio D."/>
            <person name="Dewar K."/>
            <person name="FitzGerald M."/>
            <person name="Gilbert J."/>
            <person name="Gibson R."/>
            <person name="Gnerre S."/>
            <person name="Goldstein S."/>
            <person name="Grafham D.V."/>
            <person name="Grocock R."/>
            <person name="Hafez N."/>
            <person name="Hagopian D.S."/>
            <person name="Hart E."/>
            <person name="Norman C.H."/>
            <person name="Humphray S."/>
            <person name="Jaffe D.B."/>
            <person name="Jones M."/>
            <person name="Kamal M."/>
            <person name="Khodiyar V.K."/>
            <person name="LaButti K."/>
            <person name="Laird G."/>
            <person name="Lehoczky J."/>
            <person name="Liu X."/>
            <person name="Lokyitsang T."/>
            <person name="Loveland J."/>
            <person name="Lui A."/>
            <person name="Macdonald P."/>
            <person name="Major J.E."/>
            <person name="Matthews L."/>
            <person name="Mauceli E."/>
            <person name="McCarroll S.A."/>
            <person name="Mihalev A.H."/>
            <person name="Mudge J."/>
            <person name="Nguyen C."/>
            <person name="Nicol R."/>
            <person name="O'Leary S.B."/>
            <person name="Osoegawa K."/>
            <person name="Schwartz D.C."/>
            <person name="Shaw-Smith C."/>
            <person name="Stankiewicz P."/>
            <person name="Steward C."/>
            <person name="Swarbreck D."/>
            <person name="Venkataraman V."/>
            <person name="Whittaker C.A."/>
            <person name="Yang X."/>
            <person name="Zimmer A.R."/>
            <person name="Bradley A."/>
            <person name="Hubbard T."/>
            <person name="Birren B.W."/>
            <person name="Rogers J."/>
            <person name="Lander E.S."/>
            <person name="Nusbaum C."/>
        </authorList>
    </citation>
    <scope>NUCLEOTIDE SEQUENCE [LARGE SCALE GENOMIC DNA]</scope>
</reference>
<evidence type="ECO:0000313" key="2">
    <source>
        <dbReference type="Proteomes" id="UP000005640"/>
    </source>
</evidence>
<evidence type="ECO:0007829" key="3">
    <source>
        <dbReference type="PeptideAtlas" id="A0A0A0MTA0"/>
    </source>
</evidence>
<reference evidence="1" key="6">
    <citation type="submission" date="2025-09" db="UniProtKB">
        <authorList>
            <consortium name="Ensembl"/>
        </authorList>
    </citation>
    <scope>IDENTIFICATION</scope>
</reference>
<dbReference type="Ensembl" id="ENST00000462043.6">
    <property type="protein sequence ID" value="ENSP00000419929.2"/>
    <property type="gene ID" value="ENSG00000168256.18"/>
</dbReference>
<dbReference type="Gene3D" id="3.40.50.300">
    <property type="entry name" value="P-loop containing nucleotide triphosphate hydrolases"/>
    <property type="match status" value="1"/>
</dbReference>
<dbReference type="OrthoDB" id="10002389at2759"/>
<evidence type="ECO:0000313" key="1">
    <source>
        <dbReference type="Ensembl" id="ENSP00000419929.2"/>
    </source>
</evidence>
<accession>A0A0A0MTA0</accession>
<name>A0A0A0MTA0_HUMAN</name>
<dbReference type="OpenTargets" id="ENSG00000168256"/>
<dbReference type="HOGENOM" id="CLU_3279248_0_0_1"/>
<sequence length="41" mass="4432">MGKSCKVVVCGQASVGKTSILEQLLYGNHVVGHHRGPWQQV</sequence>
<dbReference type="ExpressionAtlas" id="A0A0A0MTA0">
    <property type="expression patterns" value="baseline and differential"/>
</dbReference>
<dbReference type="UCSC" id="uc060fgc.1">
    <property type="organism name" value="human"/>
</dbReference>
<gene>
    <name evidence="1" type="primary">NKIRAS2</name>
</gene>
<dbReference type="HGNC" id="HGNC:17898">
    <property type="gene designation" value="NKIRAS2"/>
</dbReference>
<dbReference type="VEuPathDB" id="HostDB:ENSG00000168256"/>
<reference evidence="1" key="5">
    <citation type="submission" date="2025-08" db="UniProtKB">
        <authorList>
            <consortium name="Ensembl"/>
        </authorList>
    </citation>
    <scope>IDENTIFICATION</scope>
</reference>
<evidence type="ECO:0007829" key="5">
    <source>
        <dbReference type="PubMed" id="21269460"/>
    </source>
</evidence>
<dbReference type="GeneTree" id="ENSGT00940000157943"/>
<dbReference type="InterPro" id="IPR027417">
    <property type="entry name" value="P-loop_NTPase"/>
</dbReference>